<name>A0A5C5XWR4_9PLAN</name>
<dbReference type="SUPFAM" id="SSF56112">
    <property type="entry name" value="Protein kinase-like (PK-like)"/>
    <property type="match status" value="1"/>
</dbReference>
<evidence type="ECO:0000259" key="6">
    <source>
        <dbReference type="PROSITE" id="PS50011"/>
    </source>
</evidence>
<dbReference type="AlphaFoldDB" id="A0A5C5XWR4"/>
<dbReference type="PROSITE" id="PS50112">
    <property type="entry name" value="PAS"/>
    <property type="match status" value="1"/>
</dbReference>
<feature type="domain" description="Protein kinase" evidence="6">
    <location>
        <begin position="108"/>
        <end position="366"/>
    </location>
</feature>
<dbReference type="PROSITE" id="PS00108">
    <property type="entry name" value="PROTEIN_KINASE_ST"/>
    <property type="match status" value="1"/>
</dbReference>
<dbReference type="InterPro" id="IPR000700">
    <property type="entry name" value="PAS-assoc_C"/>
</dbReference>
<dbReference type="PANTHER" id="PTHR43289:SF6">
    <property type="entry name" value="SERINE_THREONINE-PROTEIN KINASE NEKL-3"/>
    <property type="match status" value="1"/>
</dbReference>
<evidence type="ECO:0000256" key="3">
    <source>
        <dbReference type="ARBA" id="ARBA00022777"/>
    </source>
</evidence>
<feature type="domain" description="PAS" evidence="7">
    <location>
        <begin position="475"/>
        <end position="549"/>
    </location>
</feature>
<dbReference type="Proteomes" id="UP000317238">
    <property type="component" value="Unassembled WGS sequence"/>
</dbReference>
<keyword evidence="10" id="KW-1185">Reference proteome</keyword>
<dbReference type="Gene3D" id="1.10.510.10">
    <property type="entry name" value="Transferase(Phosphotransferase) domain 1"/>
    <property type="match status" value="1"/>
</dbReference>
<evidence type="ECO:0000256" key="2">
    <source>
        <dbReference type="ARBA" id="ARBA00022741"/>
    </source>
</evidence>
<dbReference type="Pfam" id="PF13426">
    <property type="entry name" value="PAS_9"/>
    <property type="match status" value="1"/>
</dbReference>
<sequence>MTTVSGNLLQTIIADQDLSDRLAAMPADSKTVSLSFVATHPTFSHPAWQRTGDSADHTETHIIPEGAAGAPSTDPFDIEQFIRSQAENNVPIRRVATLEQGKRHDAEYRLVGKLGSGGTGIVYQAHQRAIDREVAVKQLRDDLSRDTQSRERFVTEARVIGGLDHPNVIALHELCMDDQGRLFYSMKRVDGSSWDQQIADMSIEENLRVLLRVADAIRYAHSRGLVHRDIKPENVMLGRFGEVLLADWGLAISHGPTDRVDREIDSTIGGTPAYMAPELAMGDTSKVSFQTDVYLLGAVLFQILTGQAPHHGETLLSCIHAAANNVIRPTDVEGELMDVAMQAMATRPADRHQGVEAFISAIEDYQVHRQSVSLVRRAEQILHDAQDNAPEQGKRSYEPYRLADAILNEAVQAWPGNKRAQRAQTELHRQFASIAASNGDLDLAISLYESCGDGESEVAMRLRRQRDLRNDQADREARYSALFTRSPEAGLLVRITDGEVLEANEAFSSLLGYDVSQIVGARMPELQIYKCPEKRREFFRRLQKSGKVDNFEAVFLRRDGSEIHVLISARSIELGDEKVVMSTIRDISLRKDAENALRQSRCRLRDLQRLAGLGTWGFNVMTEEISWSEETFRLVGRDVRSGPLSFEAYLSTIHPDDSPHLREAVKQSVESGTAFEINLRQGTIGDVEKMLPVNQRAYRPAIARGQPLFDDEQKVIEIYGVLIPIGAATT</sequence>
<dbReference type="CDD" id="cd14014">
    <property type="entry name" value="STKc_PknB_like"/>
    <property type="match status" value="1"/>
</dbReference>
<dbReference type="SUPFAM" id="SSF55785">
    <property type="entry name" value="PYP-like sensor domain (PAS domain)"/>
    <property type="match status" value="2"/>
</dbReference>
<dbReference type="GO" id="GO:0009882">
    <property type="term" value="F:blue light photoreceptor activity"/>
    <property type="evidence" value="ECO:0007669"/>
    <property type="project" value="UniProtKB-ARBA"/>
</dbReference>
<dbReference type="EC" id="2.7.11.1" evidence="9"/>
<proteinExistence type="predicted"/>
<dbReference type="Pfam" id="PF00069">
    <property type="entry name" value="Pkinase"/>
    <property type="match status" value="1"/>
</dbReference>
<dbReference type="InterPro" id="IPR000719">
    <property type="entry name" value="Prot_kinase_dom"/>
</dbReference>
<comment type="caution">
    <text evidence="9">The sequence shown here is derived from an EMBL/GenBank/DDBJ whole genome shotgun (WGS) entry which is preliminary data.</text>
</comment>
<dbReference type="InterPro" id="IPR011009">
    <property type="entry name" value="Kinase-like_dom_sf"/>
</dbReference>
<dbReference type="PROSITE" id="PS50011">
    <property type="entry name" value="PROTEIN_KINASE_DOM"/>
    <property type="match status" value="1"/>
</dbReference>
<dbReference type="CDD" id="cd00130">
    <property type="entry name" value="PAS"/>
    <property type="match status" value="1"/>
</dbReference>
<evidence type="ECO:0000256" key="4">
    <source>
        <dbReference type="ARBA" id="ARBA00022840"/>
    </source>
</evidence>
<feature type="binding site" evidence="5">
    <location>
        <position position="137"/>
    </location>
    <ligand>
        <name>ATP</name>
        <dbReference type="ChEBI" id="CHEBI:30616"/>
    </ligand>
</feature>
<keyword evidence="4 5" id="KW-0067">ATP-binding</keyword>
<dbReference type="GO" id="GO:0005524">
    <property type="term" value="F:ATP binding"/>
    <property type="evidence" value="ECO:0007669"/>
    <property type="project" value="UniProtKB-UniRule"/>
</dbReference>
<keyword evidence="1 9" id="KW-0808">Transferase</keyword>
<dbReference type="SMART" id="SM00086">
    <property type="entry name" value="PAC"/>
    <property type="match status" value="2"/>
</dbReference>
<dbReference type="PROSITE" id="PS00107">
    <property type="entry name" value="PROTEIN_KINASE_ATP"/>
    <property type="match status" value="1"/>
</dbReference>
<evidence type="ECO:0000256" key="5">
    <source>
        <dbReference type="PROSITE-ProRule" id="PRU10141"/>
    </source>
</evidence>
<evidence type="ECO:0000259" key="8">
    <source>
        <dbReference type="PROSITE" id="PS50113"/>
    </source>
</evidence>
<gene>
    <name evidence="9" type="primary">pknD_1</name>
    <name evidence="9" type="ORF">Pan14r_00540</name>
</gene>
<dbReference type="GO" id="GO:0004674">
    <property type="term" value="F:protein serine/threonine kinase activity"/>
    <property type="evidence" value="ECO:0007669"/>
    <property type="project" value="UniProtKB-EC"/>
</dbReference>
<dbReference type="NCBIfam" id="TIGR00229">
    <property type="entry name" value="sensory_box"/>
    <property type="match status" value="1"/>
</dbReference>
<keyword evidence="3 9" id="KW-0418">Kinase</keyword>
<evidence type="ECO:0000259" key="7">
    <source>
        <dbReference type="PROSITE" id="PS50112"/>
    </source>
</evidence>
<dbReference type="OrthoDB" id="279610at2"/>
<dbReference type="InterPro" id="IPR017441">
    <property type="entry name" value="Protein_kinase_ATP_BS"/>
</dbReference>
<evidence type="ECO:0000313" key="10">
    <source>
        <dbReference type="Proteomes" id="UP000317238"/>
    </source>
</evidence>
<dbReference type="PANTHER" id="PTHR43289">
    <property type="entry name" value="MITOGEN-ACTIVATED PROTEIN KINASE KINASE KINASE 20-RELATED"/>
    <property type="match status" value="1"/>
</dbReference>
<dbReference type="InterPro" id="IPR001610">
    <property type="entry name" value="PAC"/>
</dbReference>
<dbReference type="InterPro" id="IPR008271">
    <property type="entry name" value="Ser/Thr_kinase_AS"/>
</dbReference>
<organism evidence="9 10">
    <name type="scientific">Crateriforma conspicua</name>
    <dbReference type="NCBI Taxonomy" id="2527996"/>
    <lineage>
        <taxon>Bacteria</taxon>
        <taxon>Pseudomonadati</taxon>
        <taxon>Planctomycetota</taxon>
        <taxon>Planctomycetia</taxon>
        <taxon>Planctomycetales</taxon>
        <taxon>Planctomycetaceae</taxon>
        <taxon>Crateriforma</taxon>
    </lineage>
</organism>
<evidence type="ECO:0000313" key="9">
    <source>
        <dbReference type="EMBL" id="TWT67817.1"/>
    </source>
</evidence>
<dbReference type="Gene3D" id="3.30.200.20">
    <property type="entry name" value="Phosphorylase Kinase, domain 1"/>
    <property type="match status" value="1"/>
</dbReference>
<dbReference type="SMART" id="SM00220">
    <property type="entry name" value="S_TKc"/>
    <property type="match status" value="1"/>
</dbReference>
<protein>
    <submittedName>
        <fullName evidence="9">Serine/threonine-protein kinase PknD</fullName>
        <ecNumber evidence="9">2.7.11.1</ecNumber>
    </submittedName>
</protein>
<accession>A0A5C5XWR4</accession>
<dbReference type="InterPro" id="IPR000014">
    <property type="entry name" value="PAS"/>
</dbReference>
<dbReference type="RefSeq" id="WP_146437975.1">
    <property type="nucleotide sequence ID" value="NZ_SJPL01000001.1"/>
</dbReference>
<dbReference type="PROSITE" id="PS50113">
    <property type="entry name" value="PAC"/>
    <property type="match status" value="1"/>
</dbReference>
<dbReference type="Gene3D" id="3.30.450.20">
    <property type="entry name" value="PAS domain"/>
    <property type="match status" value="2"/>
</dbReference>
<keyword evidence="2 5" id="KW-0547">Nucleotide-binding</keyword>
<reference evidence="9 10" key="1">
    <citation type="submission" date="2019-02" db="EMBL/GenBank/DDBJ databases">
        <title>Deep-cultivation of Planctomycetes and their phenomic and genomic characterization uncovers novel biology.</title>
        <authorList>
            <person name="Wiegand S."/>
            <person name="Jogler M."/>
            <person name="Boedeker C."/>
            <person name="Pinto D."/>
            <person name="Vollmers J."/>
            <person name="Rivas-Marin E."/>
            <person name="Kohn T."/>
            <person name="Peeters S.H."/>
            <person name="Heuer A."/>
            <person name="Rast P."/>
            <person name="Oberbeckmann S."/>
            <person name="Bunk B."/>
            <person name="Jeske O."/>
            <person name="Meyerdierks A."/>
            <person name="Storesund J.E."/>
            <person name="Kallscheuer N."/>
            <person name="Luecker S."/>
            <person name="Lage O.M."/>
            <person name="Pohl T."/>
            <person name="Merkel B.J."/>
            <person name="Hornburger P."/>
            <person name="Mueller R.-W."/>
            <person name="Bruemmer F."/>
            <person name="Labrenz M."/>
            <person name="Spormann A.M."/>
            <person name="Op Den Camp H."/>
            <person name="Overmann J."/>
            <person name="Amann R."/>
            <person name="Jetten M.S.M."/>
            <person name="Mascher T."/>
            <person name="Medema M.H."/>
            <person name="Devos D.P."/>
            <person name="Kaster A.-K."/>
            <person name="Ovreas L."/>
            <person name="Rohde M."/>
            <person name="Galperin M.Y."/>
            <person name="Jogler C."/>
        </authorList>
    </citation>
    <scope>NUCLEOTIDE SEQUENCE [LARGE SCALE GENOMIC DNA]</scope>
    <source>
        <strain evidence="9 10">Pan14r</strain>
    </source>
</reference>
<feature type="domain" description="PAC" evidence="8">
    <location>
        <begin position="549"/>
        <end position="599"/>
    </location>
</feature>
<dbReference type="InterPro" id="IPR035965">
    <property type="entry name" value="PAS-like_dom_sf"/>
</dbReference>
<dbReference type="EMBL" id="SJPL01000001">
    <property type="protein sequence ID" value="TWT67817.1"/>
    <property type="molecule type" value="Genomic_DNA"/>
</dbReference>
<evidence type="ECO:0000256" key="1">
    <source>
        <dbReference type="ARBA" id="ARBA00022679"/>
    </source>
</evidence>